<reference evidence="1" key="1">
    <citation type="submission" date="2018-11" db="EMBL/GenBank/DDBJ databases">
        <authorList>
            <person name="Alioto T."/>
            <person name="Alioto T."/>
        </authorList>
    </citation>
    <scope>NUCLEOTIDE SEQUENCE</scope>
</reference>
<proteinExistence type="predicted"/>
<evidence type="ECO:0000313" key="1">
    <source>
        <dbReference type="EMBL" id="VDI83762.1"/>
    </source>
</evidence>
<comment type="caution">
    <text evidence="1">The sequence shown here is derived from an EMBL/GenBank/DDBJ whole genome shotgun (WGS) entry which is preliminary data.</text>
</comment>
<dbReference type="PANTHER" id="PTHR15600:SF42">
    <property type="entry name" value="SACSIN"/>
    <property type="match status" value="1"/>
</dbReference>
<dbReference type="EMBL" id="UYJE01010502">
    <property type="protein sequence ID" value="VDI83762.1"/>
    <property type="molecule type" value="Genomic_DNA"/>
</dbReference>
<sequence length="347" mass="40607">MKGFADKNIIQDTSIIRIKEMMIQVYDWLNENHNKDLDHFKKSLNHTPLVFISERILFVTCIRTVTSLNKKKEHEIVPYLLETPEEYGKYFKLFQTLGMTLNTDLSTYVRVLIDLKHDIGDRKLNPSLFKIVQRSVEEILSFRADVDQHVSDALEKMEALYLLTRDQLLMNASDLVFLDNEDFEEKIGNDMGKPYMMGFDRLDILPHGNIVSSFKQLPKKMQPCILSDMITSEIDEESFTKINDRRGQILREYLASAQFQEAIVRISVHCRKNLKLQKMKEDDIKAMVSRIENIQILQVESIKQRLTYKGKTVGQDQLTAYCQSQDETSKHTLFCAFNEYKIKEWLS</sequence>
<evidence type="ECO:0000313" key="2">
    <source>
        <dbReference type="Proteomes" id="UP000596742"/>
    </source>
</evidence>
<dbReference type="InterPro" id="IPR052972">
    <property type="entry name" value="Sacsin_chaperone_reg"/>
</dbReference>
<dbReference type="Proteomes" id="UP000596742">
    <property type="component" value="Unassembled WGS sequence"/>
</dbReference>
<dbReference type="AlphaFoldDB" id="A0A8B6HRN6"/>
<dbReference type="PANTHER" id="PTHR15600">
    <property type="entry name" value="SACSIN"/>
    <property type="match status" value="1"/>
</dbReference>
<accession>A0A8B6HRN6</accession>
<dbReference type="GO" id="GO:0030544">
    <property type="term" value="F:Hsp70 protein binding"/>
    <property type="evidence" value="ECO:0007669"/>
    <property type="project" value="TreeGrafter"/>
</dbReference>
<gene>
    <name evidence="1" type="ORF">MGAL_10B057047</name>
</gene>
<keyword evidence="2" id="KW-1185">Reference proteome</keyword>
<organism evidence="1 2">
    <name type="scientific">Mytilus galloprovincialis</name>
    <name type="common">Mediterranean mussel</name>
    <dbReference type="NCBI Taxonomy" id="29158"/>
    <lineage>
        <taxon>Eukaryota</taxon>
        <taxon>Metazoa</taxon>
        <taxon>Spiralia</taxon>
        <taxon>Lophotrochozoa</taxon>
        <taxon>Mollusca</taxon>
        <taxon>Bivalvia</taxon>
        <taxon>Autobranchia</taxon>
        <taxon>Pteriomorphia</taxon>
        <taxon>Mytilida</taxon>
        <taxon>Mytiloidea</taxon>
        <taxon>Mytilidae</taxon>
        <taxon>Mytilinae</taxon>
        <taxon>Mytilus</taxon>
    </lineage>
</organism>
<dbReference type="OrthoDB" id="10393118at2759"/>
<protein>
    <submittedName>
        <fullName evidence="1">Uncharacterized protein</fullName>
    </submittedName>
</protein>
<name>A0A8B6HRN6_MYTGA</name>